<evidence type="ECO:0000313" key="1">
    <source>
        <dbReference type="EMBL" id="GBE84009.1"/>
    </source>
</evidence>
<dbReference type="EMBL" id="BFAD01000005">
    <property type="protein sequence ID" value="GBE84009.1"/>
    <property type="molecule type" value="Genomic_DNA"/>
</dbReference>
<sequence>MGFWTTKVLAETLEVKKVMIPVPLLTPLRESAYFIREAVRLSGYVPVAEFSRNETEKFPYSLFLPRSNVRVRWYPSPSTDMSLFEEALEEIDVHACLSLGSIARKHGIPHVQVFNPCTLQRIRTKFMGVLHPLERSRAMGIRAFIAVTDATVPLPVASISDVQINREAGSVWRDGNDQIVPT</sequence>
<keyword evidence="2" id="KW-1185">Reference proteome</keyword>
<gene>
    <name evidence="1" type="ORF">SCP_0510680</name>
</gene>
<dbReference type="GeneID" id="38780926"/>
<dbReference type="Proteomes" id="UP000287166">
    <property type="component" value="Unassembled WGS sequence"/>
</dbReference>
<dbReference type="InParanoid" id="A0A401GPD2"/>
<organism evidence="1 2">
    <name type="scientific">Sparassis crispa</name>
    <dbReference type="NCBI Taxonomy" id="139825"/>
    <lineage>
        <taxon>Eukaryota</taxon>
        <taxon>Fungi</taxon>
        <taxon>Dikarya</taxon>
        <taxon>Basidiomycota</taxon>
        <taxon>Agaricomycotina</taxon>
        <taxon>Agaricomycetes</taxon>
        <taxon>Polyporales</taxon>
        <taxon>Sparassidaceae</taxon>
        <taxon>Sparassis</taxon>
    </lineage>
</organism>
<comment type="caution">
    <text evidence="1">The sequence shown here is derived from an EMBL/GenBank/DDBJ whole genome shotgun (WGS) entry which is preliminary data.</text>
</comment>
<accession>A0A401GPD2</accession>
<proteinExistence type="predicted"/>
<protein>
    <submittedName>
        <fullName evidence="1">Uncharacterized protein</fullName>
    </submittedName>
</protein>
<dbReference type="RefSeq" id="XP_027614922.1">
    <property type="nucleotide sequence ID" value="XM_027759121.1"/>
</dbReference>
<reference evidence="1 2" key="1">
    <citation type="journal article" date="2018" name="Sci. Rep.">
        <title>Genome sequence of the cauliflower mushroom Sparassis crispa (Hanabiratake) and its association with beneficial usage.</title>
        <authorList>
            <person name="Kiyama R."/>
            <person name="Furutani Y."/>
            <person name="Kawaguchi K."/>
            <person name="Nakanishi T."/>
        </authorList>
    </citation>
    <scope>NUCLEOTIDE SEQUENCE [LARGE SCALE GENOMIC DNA]</scope>
</reference>
<dbReference type="AlphaFoldDB" id="A0A401GPD2"/>
<evidence type="ECO:0000313" key="2">
    <source>
        <dbReference type="Proteomes" id="UP000287166"/>
    </source>
</evidence>
<name>A0A401GPD2_9APHY</name>